<reference evidence="2" key="2">
    <citation type="submission" date="2023-05" db="EMBL/GenBank/DDBJ databases">
        <authorList>
            <person name="Fouks B."/>
        </authorList>
    </citation>
    <scope>NUCLEOTIDE SEQUENCE</scope>
    <source>
        <strain evidence="2">Stay&amp;Tobe</strain>
        <tissue evidence="2">Testes</tissue>
    </source>
</reference>
<dbReference type="EMBL" id="JASPKZ010008154">
    <property type="protein sequence ID" value="KAJ9580781.1"/>
    <property type="molecule type" value="Genomic_DNA"/>
</dbReference>
<sequence>YFYFSNVSWADEAGICFFFKNKDLHCNTINFYLDLKSSNMLQTRRLRVRVLVRLSHFSGAKGSCHAGLTSSADWLENKSLNSLLPQGPMPCKEEHTHSMTLPCKHEFGILHQKDGKTLILCEIKIRERIWVVGEKSVFFSPMEYLINTRFAGMIMLLLDGEYVNLTVETPSQQRGTESSLSIQRSHEARRGELRREYDNSASLTGSDNLYFISSEIDTKLT</sequence>
<proteinExistence type="predicted"/>
<evidence type="ECO:0000313" key="2">
    <source>
        <dbReference type="EMBL" id="KAJ9580781.1"/>
    </source>
</evidence>
<keyword evidence="3" id="KW-1185">Reference proteome</keyword>
<feature type="region of interest" description="Disordered" evidence="1">
    <location>
        <begin position="173"/>
        <end position="199"/>
    </location>
</feature>
<reference evidence="2" key="1">
    <citation type="journal article" date="2023" name="IScience">
        <title>Live-bearing cockroach genome reveals convergent evolutionary mechanisms linked to viviparity in insects and beyond.</title>
        <authorList>
            <person name="Fouks B."/>
            <person name="Harrison M.C."/>
            <person name="Mikhailova A.A."/>
            <person name="Marchal E."/>
            <person name="English S."/>
            <person name="Carruthers M."/>
            <person name="Jennings E.C."/>
            <person name="Chiamaka E.L."/>
            <person name="Frigard R.A."/>
            <person name="Pippel M."/>
            <person name="Attardo G.M."/>
            <person name="Benoit J.B."/>
            <person name="Bornberg-Bauer E."/>
            <person name="Tobe S.S."/>
        </authorList>
    </citation>
    <scope>NUCLEOTIDE SEQUENCE</scope>
    <source>
        <strain evidence="2">Stay&amp;Tobe</strain>
    </source>
</reference>
<organism evidence="2 3">
    <name type="scientific">Diploptera punctata</name>
    <name type="common">Pacific beetle cockroach</name>
    <dbReference type="NCBI Taxonomy" id="6984"/>
    <lineage>
        <taxon>Eukaryota</taxon>
        <taxon>Metazoa</taxon>
        <taxon>Ecdysozoa</taxon>
        <taxon>Arthropoda</taxon>
        <taxon>Hexapoda</taxon>
        <taxon>Insecta</taxon>
        <taxon>Pterygota</taxon>
        <taxon>Neoptera</taxon>
        <taxon>Polyneoptera</taxon>
        <taxon>Dictyoptera</taxon>
        <taxon>Blattodea</taxon>
        <taxon>Blaberoidea</taxon>
        <taxon>Blaberidae</taxon>
        <taxon>Diplopterinae</taxon>
        <taxon>Diploptera</taxon>
    </lineage>
</organism>
<dbReference type="AlphaFoldDB" id="A0AAD8E8F8"/>
<feature type="compositionally biased region" description="Polar residues" evidence="1">
    <location>
        <begin position="173"/>
        <end position="183"/>
    </location>
</feature>
<evidence type="ECO:0000313" key="3">
    <source>
        <dbReference type="Proteomes" id="UP001233999"/>
    </source>
</evidence>
<accession>A0AAD8E8F8</accession>
<evidence type="ECO:0000256" key="1">
    <source>
        <dbReference type="SAM" id="MobiDB-lite"/>
    </source>
</evidence>
<comment type="caution">
    <text evidence="2">The sequence shown here is derived from an EMBL/GenBank/DDBJ whole genome shotgun (WGS) entry which is preliminary data.</text>
</comment>
<gene>
    <name evidence="2" type="ORF">L9F63_024042</name>
</gene>
<feature type="non-terminal residue" evidence="2">
    <location>
        <position position="1"/>
    </location>
</feature>
<feature type="compositionally biased region" description="Basic and acidic residues" evidence="1">
    <location>
        <begin position="184"/>
        <end position="198"/>
    </location>
</feature>
<name>A0AAD8E8F8_DIPPU</name>
<dbReference type="Proteomes" id="UP001233999">
    <property type="component" value="Unassembled WGS sequence"/>
</dbReference>
<feature type="non-terminal residue" evidence="2">
    <location>
        <position position="221"/>
    </location>
</feature>
<protein>
    <submittedName>
        <fullName evidence="2">Uncharacterized protein</fullName>
    </submittedName>
</protein>